<dbReference type="Proteomes" id="UP000257109">
    <property type="component" value="Unassembled WGS sequence"/>
</dbReference>
<feature type="region of interest" description="Disordered" evidence="1">
    <location>
        <begin position="84"/>
        <end position="108"/>
    </location>
</feature>
<protein>
    <submittedName>
        <fullName evidence="2">Uncharacterized protein</fullName>
    </submittedName>
</protein>
<feature type="compositionally biased region" description="Basic and acidic residues" evidence="1">
    <location>
        <begin position="1"/>
        <end position="12"/>
    </location>
</feature>
<evidence type="ECO:0000256" key="1">
    <source>
        <dbReference type="SAM" id="MobiDB-lite"/>
    </source>
</evidence>
<feature type="non-terminal residue" evidence="2">
    <location>
        <position position="1"/>
    </location>
</feature>
<proteinExistence type="predicted"/>
<feature type="region of interest" description="Disordered" evidence="1">
    <location>
        <begin position="1"/>
        <end position="30"/>
    </location>
</feature>
<comment type="caution">
    <text evidence="2">The sequence shown here is derived from an EMBL/GenBank/DDBJ whole genome shotgun (WGS) entry which is preliminary data.</text>
</comment>
<dbReference type="EMBL" id="QJKJ01010688">
    <property type="protein sequence ID" value="RDX73012.1"/>
    <property type="molecule type" value="Genomic_DNA"/>
</dbReference>
<gene>
    <name evidence="2" type="ORF">CR513_47434</name>
</gene>
<evidence type="ECO:0000313" key="2">
    <source>
        <dbReference type="EMBL" id="RDX73012.1"/>
    </source>
</evidence>
<name>A0A371F3X4_MUCPR</name>
<sequence>MTHLVEEEKGLDWECESEFSQSKEKRERRREKKIHLLVFATQKPESMSNEEWDYEHQQMSRMGIKFEDEILGMSLSQIQPRVVSSQMTKGSVLNKEMGRKAQGFSSRS</sequence>
<accession>A0A371F3X4</accession>
<evidence type="ECO:0000313" key="3">
    <source>
        <dbReference type="Proteomes" id="UP000257109"/>
    </source>
</evidence>
<keyword evidence="3" id="KW-1185">Reference proteome</keyword>
<organism evidence="2 3">
    <name type="scientific">Mucuna pruriens</name>
    <name type="common">Velvet bean</name>
    <name type="synonym">Dolichos pruriens</name>
    <dbReference type="NCBI Taxonomy" id="157652"/>
    <lineage>
        <taxon>Eukaryota</taxon>
        <taxon>Viridiplantae</taxon>
        <taxon>Streptophyta</taxon>
        <taxon>Embryophyta</taxon>
        <taxon>Tracheophyta</taxon>
        <taxon>Spermatophyta</taxon>
        <taxon>Magnoliopsida</taxon>
        <taxon>eudicotyledons</taxon>
        <taxon>Gunneridae</taxon>
        <taxon>Pentapetalae</taxon>
        <taxon>rosids</taxon>
        <taxon>fabids</taxon>
        <taxon>Fabales</taxon>
        <taxon>Fabaceae</taxon>
        <taxon>Papilionoideae</taxon>
        <taxon>50 kb inversion clade</taxon>
        <taxon>NPAAA clade</taxon>
        <taxon>indigoferoid/millettioid clade</taxon>
        <taxon>Phaseoleae</taxon>
        <taxon>Mucuna</taxon>
    </lineage>
</organism>
<dbReference type="AlphaFoldDB" id="A0A371F3X4"/>
<reference evidence="2" key="1">
    <citation type="submission" date="2018-05" db="EMBL/GenBank/DDBJ databases">
        <title>Draft genome of Mucuna pruriens seed.</title>
        <authorList>
            <person name="Nnadi N.E."/>
            <person name="Vos R."/>
            <person name="Hasami M.H."/>
            <person name="Devisetty U.K."/>
            <person name="Aguiy J.C."/>
        </authorList>
    </citation>
    <scope>NUCLEOTIDE SEQUENCE [LARGE SCALE GENOMIC DNA]</scope>
    <source>
        <strain evidence="2">JCA_2017</strain>
    </source>
</reference>